<sequence length="561" mass="60868">MADPSTKRKRTCLSDIAPDTIATCVLDTFKRQCQPEVYFGPALGASAVIAAVPSADKSKATPPGGKTASWTIVAGIVEIRSEFPSAYSERPDETHSQHRILRADHGDRDLVDVRCVALGAGTKCSHEQSPHAKHPTQVRDAHAEVLCRRAYKRYLYEQMRRAVAGAASYAGDPSMDSTGGPPGGLKKPHQRSPPSIFQLVPGSKKTDGDGPRFQLKSGIQYAMYVSEAPCGDATVEALEAEQPASVRALNEYKRREWRAAHPEASKEDKALIGAGRLDMSRTGILRTKPGRVDAIPTRCLSCSDKLARWTVLGVQGSLMSTLLVRPIYLDTMVFGGPRVRLDACRRAFDTRLAAYQRCGVYDRVAPRLYETDVVFPWGPLPAPSADQPFFETDAAHVHALPATDAAHVQLAMGAARSSRPAIDTRQPSPLGLAWTFGVATTPKEVIVNGCKQGCSAPKAKSGITVTHYRKAAAVSTYALLQEQDALERAIVAWRSATQNAAPATQTGRDLPIGRMSLLQRKAASRAYREAMQSLYDRVFPGWPSKETTPRPDVTLGGSDQR</sequence>
<evidence type="ECO:0000256" key="2">
    <source>
        <dbReference type="ARBA" id="ARBA00022723"/>
    </source>
</evidence>
<evidence type="ECO:0000256" key="9">
    <source>
        <dbReference type="ARBA" id="ARBA00040502"/>
    </source>
</evidence>
<evidence type="ECO:0000256" key="3">
    <source>
        <dbReference type="ARBA" id="ARBA00022801"/>
    </source>
</evidence>
<evidence type="ECO:0000256" key="11">
    <source>
        <dbReference type="ARBA" id="ARBA00047635"/>
    </source>
</evidence>
<evidence type="ECO:0000256" key="5">
    <source>
        <dbReference type="ARBA" id="ARBA00037026"/>
    </source>
</evidence>
<evidence type="ECO:0000256" key="10">
    <source>
        <dbReference type="ARBA" id="ARBA00041760"/>
    </source>
</evidence>
<name>A0A4P9X076_9FUNG</name>
<dbReference type="GO" id="GO:0003723">
    <property type="term" value="F:RNA binding"/>
    <property type="evidence" value="ECO:0007669"/>
    <property type="project" value="InterPro"/>
</dbReference>
<keyword evidence="4" id="KW-0862">Zinc</keyword>
<organism evidence="14 15">
    <name type="scientific">Caulochytrium protostelioides</name>
    <dbReference type="NCBI Taxonomy" id="1555241"/>
    <lineage>
        <taxon>Eukaryota</taxon>
        <taxon>Fungi</taxon>
        <taxon>Fungi incertae sedis</taxon>
        <taxon>Chytridiomycota</taxon>
        <taxon>Chytridiomycota incertae sedis</taxon>
        <taxon>Chytridiomycetes</taxon>
        <taxon>Caulochytriales</taxon>
        <taxon>Caulochytriaceae</taxon>
        <taxon>Caulochytrium</taxon>
    </lineage>
</organism>
<evidence type="ECO:0000256" key="8">
    <source>
        <dbReference type="ARBA" id="ARBA00038940"/>
    </source>
</evidence>
<feature type="region of interest" description="Disordered" evidence="12">
    <location>
        <begin position="539"/>
        <end position="561"/>
    </location>
</feature>
<dbReference type="OrthoDB" id="10268011at2759"/>
<evidence type="ECO:0000256" key="4">
    <source>
        <dbReference type="ARBA" id="ARBA00022833"/>
    </source>
</evidence>
<feature type="domain" description="A to I editase" evidence="13">
    <location>
        <begin position="117"/>
        <end position="535"/>
    </location>
</feature>
<comment type="cofactor">
    <cofactor evidence="5">
        <name>1D-myo-inositol hexakisphosphate</name>
        <dbReference type="ChEBI" id="CHEBI:58130"/>
    </cofactor>
</comment>
<dbReference type="GO" id="GO:0008033">
    <property type="term" value="P:tRNA processing"/>
    <property type="evidence" value="ECO:0007669"/>
    <property type="project" value="UniProtKB-KW"/>
</dbReference>
<keyword evidence="1" id="KW-0819">tRNA processing</keyword>
<comment type="similarity">
    <text evidence="7">Belongs to the ADAT1 family.</text>
</comment>
<dbReference type="SMART" id="SM00552">
    <property type="entry name" value="ADEAMc"/>
    <property type="match status" value="1"/>
</dbReference>
<evidence type="ECO:0000256" key="6">
    <source>
        <dbReference type="ARBA" id="ARBA00037784"/>
    </source>
</evidence>
<gene>
    <name evidence="14" type="ORF">CXG81DRAFT_20755</name>
</gene>
<dbReference type="Proteomes" id="UP000274922">
    <property type="component" value="Unassembled WGS sequence"/>
</dbReference>
<dbReference type="EMBL" id="ML014317">
    <property type="protein sequence ID" value="RKO99131.1"/>
    <property type="molecule type" value="Genomic_DNA"/>
</dbReference>
<proteinExistence type="inferred from homology"/>
<evidence type="ECO:0000313" key="15">
    <source>
        <dbReference type="Proteomes" id="UP000274922"/>
    </source>
</evidence>
<evidence type="ECO:0000256" key="12">
    <source>
        <dbReference type="SAM" id="MobiDB-lite"/>
    </source>
</evidence>
<evidence type="ECO:0000259" key="13">
    <source>
        <dbReference type="PROSITE" id="PS50141"/>
    </source>
</evidence>
<keyword evidence="3" id="KW-0378">Hydrolase</keyword>
<dbReference type="AlphaFoldDB" id="A0A4P9X076"/>
<dbReference type="GO" id="GO:0043829">
    <property type="term" value="F:tRNA-specific adenosine-37 deaminase activity"/>
    <property type="evidence" value="ECO:0007669"/>
    <property type="project" value="UniProtKB-EC"/>
</dbReference>
<evidence type="ECO:0000256" key="1">
    <source>
        <dbReference type="ARBA" id="ARBA00022694"/>
    </source>
</evidence>
<comment type="catalytic activity">
    <reaction evidence="11">
        <text>adenosine(37) in tRNA(Ala) + H2O + H(+) = inosine(37) in tRNA(Ala) + NH4(+)</text>
        <dbReference type="Rhea" id="RHEA:50968"/>
        <dbReference type="Rhea" id="RHEA-COMP:12855"/>
        <dbReference type="Rhea" id="RHEA-COMP:12856"/>
        <dbReference type="ChEBI" id="CHEBI:15377"/>
        <dbReference type="ChEBI" id="CHEBI:15378"/>
        <dbReference type="ChEBI" id="CHEBI:28938"/>
        <dbReference type="ChEBI" id="CHEBI:74411"/>
        <dbReference type="ChEBI" id="CHEBI:82852"/>
        <dbReference type="EC" id="3.5.4.34"/>
    </reaction>
</comment>
<dbReference type="InterPro" id="IPR002466">
    <property type="entry name" value="A_deamin"/>
</dbReference>
<reference evidence="15" key="1">
    <citation type="journal article" date="2018" name="Nat. Microbiol.">
        <title>Leveraging single-cell genomics to expand the fungal tree of life.</title>
        <authorList>
            <person name="Ahrendt S.R."/>
            <person name="Quandt C.A."/>
            <person name="Ciobanu D."/>
            <person name="Clum A."/>
            <person name="Salamov A."/>
            <person name="Andreopoulos B."/>
            <person name="Cheng J.F."/>
            <person name="Woyke T."/>
            <person name="Pelin A."/>
            <person name="Henrissat B."/>
            <person name="Reynolds N.K."/>
            <person name="Benny G.L."/>
            <person name="Smith M.E."/>
            <person name="James T.Y."/>
            <person name="Grigoriev I.V."/>
        </authorList>
    </citation>
    <scope>NUCLEOTIDE SEQUENCE [LARGE SCALE GENOMIC DNA]</scope>
    <source>
        <strain evidence="15">ATCC 52028</strain>
    </source>
</reference>
<dbReference type="PROSITE" id="PS50141">
    <property type="entry name" value="A_DEAMIN_EDITASE"/>
    <property type="match status" value="1"/>
</dbReference>
<dbReference type="GO" id="GO:0046872">
    <property type="term" value="F:metal ion binding"/>
    <property type="evidence" value="ECO:0007669"/>
    <property type="project" value="UniProtKB-KW"/>
</dbReference>
<feature type="region of interest" description="Disordered" evidence="12">
    <location>
        <begin position="169"/>
        <end position="212"/>
    </location>
</feature>
<keyword evidence="15" id="KW-1185">Reference proteome</keyword>
<accession>A0A4P9X076</accession>
<protein>
    <recommendedName>
        <fullName evidence="9">tRNA-specific adenosine deaminase 1</fullName>
        <ecNumber evidence="8">3.5.4.34</ecNumber>
    </recommendedName>
    <alternativeName>
        <fullName evidence="10">tRNA-specific adenosine-37 deaminase</fullName>
    </alternativeName>
</protein>
<dbReference type="EC" id="3.5.4.34" evidence="8"/>
<keyword evidence="2" id="KW-0479">Metal-binding</keyword>
<dbReference type="PANTHER" id="PTHR46516:SF1">
    <property type="entry name" value="TRNA-SPECIFIC ADENOSINE DEAMINASE 1"/>
    <property type="match status" value="1"/>
</dbReference>
<evidence type="ECO:0000256" key="7">
    <source>
        <dbReference type="ARBA" id="ARBA00038326"/>
    </source>
</evidence>
<comment type="function">
    <text evidence="6">Specifically deaminates adenosine-37 to inosine in tRNA-Ala.</text>
</comment>
<evidence type="ECO:0000313" key="14">
    <source>
        <dbReference type="EMBL" id="RKO99131.1"/>
    </source>
</evidence>
<dbReference type="PANTHER" id="PTHR46516">
    <property type="entry name" value="TRNA-SPECIFIC ADENOSINE DEAMINASE 1"/>
    <property type="match status" value="1"/>
</dbReference>
<dbReference type="Pfam" id="PF02137">
    <property type="entry name" value="A_deamin"/>
    <property type="match status" value="2"/>
</dbReference>
<dbReference type="STRING" id="1555241.A0A4P9X076"/>